<dbReference type="FunFam" id="1.10.287.630:FF:000001">
    <property type="entry name" value="Cyclic nucleotide-gated channel alpha 3"/>
    <property type="match status" value="1"/>
</dbReference>
<dbReference type="InterPro" id="IPR014710">
    <property type="entry name" value="RmlC-like_jellyroll"/>
</dbReference>
<evidence type="ECO:0000256" key="8">
    <source>
        <dbReference type="ARBA" id="ARBA00023303"/>
    </source>
</evidence>
<keyword evidence="7" id="KW-1071">Ligand-gated ion channel</keyword>
<evidence type="ECO:0000256" key="9">
    <source>
        <dbReference type="SAM" id="MobiDB-lite"/>
    </source>
</evidence>
<keyword evidence="2" id="KW-0813">Transport</keyword>
<dbReference type="InterPro" id="IPR000595">
    <property type="entry name" value="cNMP-bd_dom"/>
</dbReference>
<dbReference type="AlphaFoldDB" id="A0A7D9HTH7"/>
<keyword evidence="3 10" id="KW-0812">Transmembrane</keyword>
<keyword evidence="12" id="KW-1185">Reference proteome</keyword>
<feature type="compositionally biased region" description="Basic and acidic residues" evidence="9">
    <location>
        <begin position="622"/>
        <end position="648"/>
    </location>
</feature>
<sequence length="671" mass="77998">MADVALEVLQNLGEEAKDVVYYEALHRVHGENNDGQGEKEPNKWSTVRRRMATTMRTNSVFGINGRPQEQATNNTSYFFSGNSFIGNTLTKITRIYSRLRGVIVDPESDLYYFWMGTVAFAVLYNFWVIILRLTFLEMRSQVRDQGKLWRNYKQKSYFVSDVISIFPLNFIVNFLQDPLLSQMLRIPRLFKWHTISDMFEMSDSRTSKPYGVRALKLTIYLAIIIHWFACFYFMICEYEGLGSTGWTYPELKGNDDRFIRKYIKSLFWAALTLTTIGENESPETTLEYVFTGCTFLIGVLLFATIVGNMGDVISSMNAARAEFQERMDGIKRYMEHHEIPEQLQDRVKRWLQYSWSRLLQQLDKITSLSQLVDKLRTEIAIHVHLETLKKVKIFKDCEQGFLCELVLKLRSQIFSPEDYICRIGEIGREMYIINHGKVEVVVRDSSSGDPIVVASLSDGNYFGEISLLRLDGGTNRRTADVRSVGYSELLCLSKKDLMEALKEYPEAHEILEAQGRDRLQRTKTEKNAMRLRTKNKDTAEEDFNSIDDGVKELKSLVEQLKCFDKLEEKLQTTQLQNQCNALRLQVEEVEIELKKSRKRSYALERMLLSRSNGFYDTTKEYEELNNSRETTERTNEATSRTRDQERNKIYFSLSNEPFSPKELSMNSGTVH</sequence>
<organism evidence="11 12">
    <name type="scientific">Paramuricea clavata</name>
    <name type="common">Red gorgonian</name>
    <name type="synonym">Violescent sea-whip</name>
    <dbReference type="NCBI Taxonomy" id="317549"/>
    <lineage>
        <taxon>Eukaryota</taxon>
        <taxon>Metazoa</taxon>
        <taxon>Cnidaria</taxon>
        <taxon>Anthozoa</taxon>
        <taxon>Octocorallia</taxon>
        <taxon>Malacalcyonacea</taxon>
        <taxon>Plexauridae</taxon>
        <taxon>Paramuricea</taxon>
    </lineage>
</organism>
<accession>A0A7D9HTH7</accession>
<dbReference type="Gene3D" id="1.10.287.70">
    <property type="match status" value="1"/>
</dbReference>
<name>A0A7D9HTH7_PARCT</name>
<evidence type="ECO:0000256" key="7">
    <source>
        <dbReference type="ARBA" id="ARBA00023286"/>
    </source>
</evidence>
<dbReference type="GO" id="GO:0005221">
    <property type="term" value="F:intracellularly cyclic nucleotide-activated monoatomic cation channel activity"/>
    <property type="evidence" value="ECO:0007669"/>
    <property type="project" value="InterPro"/>
</dbReference>
<evidence type="ECO:0000313" key="12">
    <source>
        <dbReference type="Proteomes" id="UP001152795"/>
    </source>
</evidence>
<gene>
    <name evidence="11" type="ORF">PACLA_8A059018</name>
</gene>
<dbReference type="PROSITE" id="PS00889">
    <property type="entry name" value="CNMP_BINDING_2"/>
    <property type="match status" value="1"/>
</dbReference>
<dbReference type="PROSITE" id="PS50042">
    <property type="entry name" value="CNMP_BINDING_3"/>
    <property type="match status" value="1"/>
</dbReference>
<feature type="transmembrane region" description="Helical" evidence="10">
    <location>
        <begin position="156"/>
        <end position="175"/>
    </location>
</feature>
<dbReference type="Pfam" id="PF00027">
    <property type="entry name" value="cNMP_binding"/>
    <property type="match status" value="1"/>
</dbReference>
<dbReference type="GO" id="GO:0044877">
    <property type="term" value="F:protein-containing complex binding"/>
    <property type="evidence" value="ECO:0007669"/>
    <property type="project" value="TreeGrafter"/>
</dbReference>
<feature type="transmembrane region" description="Helical" evidence="10">
    <location>
        <begin position="111"/>
        <end position="135"/>
    </location>
</feature>
<evidence type="ECO:0000256" key="5">
    <source>
        <dbReference type="ARBA" id="ARBA00023065"/>
    </source>
</evidence>
<dbReference type="PANTHER" id="PTHR45638">
    <property type="entry name" value="CYCLIC NUCLEOTIDE-GATED CATION CHANNEL SUBUNIT A"/>
    <property type="match status" value="1"/>
</dbReference>
<keyword evidence="8" id="KW-0407">Ion channel</keyword>
<evidence type="ECO:0000256" key="1">
    <source>
        <dbReference type="ARBA" id="ARBA00004141"/>
    </source>
</evidence>
<dbReference type="Pfam" id="PF00520">
    <property type="entry name" value="Ion_trans"/>
    <property type="match status" value="1"/>
</dbReference>
<dbReference type="SUPFAM" id="SSF81324">
    <property type="entry name" value="Voltage-gated potassium channels"/>
    <property type="match status" value="1"/>
</dbReference>
<dbReference type="SMART" id="SM00100">
    <property type="entry name" value="cNMP"/>
    <property type="match status" value="1"/>
</dbReference>
<keyword evidence="6 10" id="KW-0472">Membrane</keyword>
<keyword evidence="4 10" id="KW-1133">Transmembrane helix</keyword>
<feature type="transmembrane region" description="Helical" evidence="10">
    <location>
        <begin position="288"/>
        <end position="307"/>
    </location>
</feature>
<feature type="transmembrane region" description="Helical" evidence="10">
    <location>
        <begin position="217"/>
        <end position="238"/>
    </location>
</feature>
<dbReference type="InterPro" id="IPR005821">
    <property type="entry name" value="Ion_trans_dom"/>
</dbReference>
<evidence type="ECO:0000256" key="6">
    <source>
        <dbReference type="ARBA" id="ARBA00023136"/>
    </source>
</evidence>
<keyword evidence="5" id="KW-0406">Ion transport</keyword>
<evidence type="ECO:0000256" key="2">
    <source>
        <dbReference type="ARBA" id="ARBA00022448"/>
    </source>
</evidence>
<evidence type="ECO:0000256" key="3">
    <source>
        <dbReference type="ARBA" id="ARBA00022692"/>
    </source>
</evidence>
<evidence type="ECO:0000256" key="10">
    <source>
        <dbReference type="SAM" id="Phobius"/>
    </source>
</evidence>
<reference evidence="11" key="1">
    <citation type="submission" date="2020-04" db="EMBL/GenBank/DDBJ databases">
        <authorList>
            <person name="Alioto T."/>
            <person name="Alioto T."/>
            <person name="Gomez Garrido J."/>
        </authorList>
    </citation>
    <scope>NUCLEOTIDE SEQUENCE</scope>
    <source>
        <strain evidence="11">A484AB</strain>
    </source>
</reference>
<dbReference type="InterPro" id="IPR050866">
    <property type="entry name" value="CNG_cation_channel"/>
</dbReference>
<dbReference type="PANTHER" id="PTHR45638:SF13">
    <property type="entry name" value="CYCLIC NUCLEOTIDE-BINDING DOMAIN-CONTAINING PROTEIN"/>
    <property type="match status" value="1"/>
</dbReference>
<dbReference type="PROSITE" id="PS00888">
    <property type="entry name" value="CNMP_BINDING_1"/>
    <property type="match status" value="1"/>
</dbReference>
<dbReference type="SUPFAM" id="SSF51206">
    <property type="entry name" value="cAMP-binding domain-like"/>
    <property type="match status" value="1"/>
</dbReference>
<evidence type="ECO:0000313" key="11">
    <source>
        <dbReference type="EMBL" id="CAB3993309.1"/>
    </source>
</evidence>
<protein>
    <submittedName>
        <fullName evidence="11">Cyclic nucleotide-gated cation channel alpha-3-like</fullName>
    </submittedName>
</protein>
<dbReference type="GO" id="GO:0016020">
    <property type="term" value="C:membrane"/>
    <property type="evidence" value="ECO:0007669"/>
    <property type="project" value="UniProtKB-SubCell"/>
</dbReference>
<evidence type="ECO:0000256" key="4">
    <source>
        <dbReference type="ARBA" id="ARBA00022989"/>
    </source>
</evidence>
<dbReference type="OrthoDB" id="421226at2759"/>
<dbReference type="Proteomes" id="UP001152795">
    <property type="component" value="Unassembled WGS sequence"/>
</dbReference>
<proteinExistence type="predicted"/>
<dbReference type="CDD" id="cd00038">
    <property type="entry name" value="CAP_ED"/>
    <property type="match status" value="1"/>
</dbReference>
<comment type="caution">
    <text evidence="11">The sequence shown here is derived from an EMBL/GenBank/DDBJ whole genome shotgun (WGS) entry which is preliminary data.</text>
</comment>
<dbReference type="Gene3D" id="2.60.120.10">
    <property type="entry name" value="Jelly Rolls"/>
    <property type="match status" value="1"/>
</dbReference>
<dbReference type="FunFam" id="2.60.120.10:FF:000002">
    <property type="entry name" value="Cyclic nucleotide gated channel alpha 1a"/>
    <property type="match status" value="1"/>
</dbReference>
<dbReference type="EMBL" id="CACRXK020002232">
    <property type="protein sequence ID" value="CAB3993309.1"/>
    <property type="molecule type" value="Genomic_DNA"/>
</dbReference>
<dbReference type="InterPro" id="IPR018490">
    <property type="entry name" value="cNMP-bd_dom_sf"/>
</dbReference>
<feature type="non-terminal residue" evidence="11">
    <location>
        <position position="671"/>
    </location>
</feature>
<dbReference type="InterPro" id="IPR018488">
    <property type="entry name" value="cNMP-bd_CS"/>
</dbReference>
<comment type="subcellular location">
    <subcellularLocation>
        <location evidence="1">Membrane</location>
        <topology evidence="1">Multi-pass membrane protein</topology>
    </subcellularLocation>
</comment>
<feature type="region of interest" description="Disordered" evidence="9">
    <location>
        <begin position="622"/>
        <end position="651"/>
    </location>
</feature>
<dbReference type="Gene3D" id="1.10.287.630">
    <property type="entry name" value="Helix hairpin bin"/>
    <property type="match status" value="1"/>
</dbReference>